<feature type="transmembrane region" description="Helical" evidence="9">
    <location>
        <begin position="320"/>
        <end position="340"/>
    </location>
</feature>
<dbReference type="InterPro" id="IPR011701">
    <property type="entry name" value="MFS"/>
</dbReference>
<feature type="transmembrane region" description="Helical" evidence="9">
    <location>
        <begin position="219"/>
        <end position="236"/>
    </location>
</feature>
<dbReference type="PANTHER" id="PTHR42718:SF9">
    <property type="entry name" value="MAJOR FACILITATOR SUPERFAMILY MULTIDRUG TRANSPORTER MFSC"/>
    <property type="match status" value="1"/>
</dbReference>
<evidence type="ECO:0000256" key="4">
    <source>
        <dbReference type="ARBA" id="ARBA00022475"/>
    </source>
</evidence>
<protein>
    <submittedName>
        <fullName evidence="11">MFS transporter</fullName>
    </submittedName>
</protein>
<evidence type="ECO:0000313" key="12">
    <source>
        <dbReference type="Proteomes" id="UP000654471"/>
    </source>
</evidence>
<dbReference type="PANTHER" id="PTHR42718">
    <property type="entry name" value="MAJOR FACILITATOR SUPERFAMILY MULTIDRUG TRANSPORTER MFSC"/>
    <property type="match status" value="1"/>
</dbReference>
<keyword evidence="3" id="KW-0813">Transport</keyword>
<feature type="transmembrane region" description="Helical" evidence="9">
    <location>
        <begin position="425"/>
        <end position="443"/>
    </location>
</feature>
<keyword evidence="12" id="KW-1185">Reference proteome</keyword>
<feature type="transmembrane region" description="Helical" evidence="9">
    <location>
        <begin position="129"/>
        <end position="150"/>
    </location>
</feature>
<dbReference type="NCBIfam" id="TIGR00711">
    <property type="entry name" value="efflux_EmrB"/>
    <property type="match status" value="1"/>
</dbReference>
<dbReference type="InterPro" id="IPR036259">
    <property type="entry name" value="MFS_trans_sf"/>
</dbReference>
<evidence type="ECO:0000256" key="9">
    <source>
        <dbReference type="SAM" id="Phobius"/>
    </source>
</evidence>
<evidence type="ECO:0000256" key="5">
    <source>
        <dbReference type="ARBA" id="ARBA00022692"/>
    </source>
</evidence>
<comment type="caution">
    <text evidence="11">The sequence shown here is derived from an EMBL/GenBank/DDBJ whole genome shotgun (WGS) entry which is preliminary data.</text>
</comment>
<feature type="transmembrane region" description="Helical" evidence="9">
    <location>
        <begin position="36"/>
        <end position="55"/>
    </location>
</feature>
<accession>A0ABQ2V4R1</accession>
<dbReference type="PROSITE" id="PS50850">
    <property type="entry name" value="MFS"/>
    <property type="match status" value="1"/>
</dbReference>
<organism evidence="11 12">
    <name type="scientific">Streptomyces albospinus</name>
    <dbReference type="NCBI Taxonomy" id="285515"/>
    <lineage>
        <taxon>Bacteria</taxon>
        <taxon>Bacillati</taxon>
        <taxon>Actinomycetota</taxon>
        <taxon>Actinomycetes</taxon>
        <taxon>Kitasatosporales</taxon>
        <taxon>Streptomycetaceae</taxon>
        <taxon>Streptomyces</taxon>
    </lineage>
</organism>
<dbReference type="InterPro" id="IPR004638">
    <property type="entry name" value="EmrB-like"/>
</dbReference>
<dbReference type="Gene3D" id="1.20.1720.10">
    <property type="entry name" value="Multidrug resistance protein D"/>
    <property type="match status" value="1"/>
</dbReference>
<evidence type="ECO:0000313" key="11">
    <source>
        <dbReference type="EMBL" id="GGU65301.1"/>
    </source>
</evidence>
<feature type="domain" description="Major facilitator superfamily (MFS) profile" evidence="10">
    <location>
        <begin position="1"/>
        <end position="447"/>
    </location>
</feature>
<evidence type="ECO:0000256" key="2">
    <source>
        <dbReference type="ARBA" id="ARBA00008537"/>
    </source>
</evidence>
<dbReference type="Gene3D" id="1.20.1250.20">
    <property type="entry name" value="MFS general substrate transporter like domains"/>
    <property type="match status" value="1"/>
</dbReference>
<dbReference type="InterPro" id="IPR020846">
    <property type="entry name" value="MFS_dom"/>
</dbReference>
<proteinExistence type="inferred from homology"/>
<feature type="transmembrane region" description="Helical" evidence="9">
    <location>
        <begin position="346"/>
        <end position="366"/>
    </location>
</feature>
<dbReference type="Pfam" id="PF07690">
    <property type="entry name" value="MFS_1"/>
    <property type="match status" value="1"/>
</dbReference>
<evidence type="ECO:0000256" key="3">
    <source>
        <dbReference type="ARBA" id="ARBA00022448"/>
    </source>
</evidence>
<reference evidence="12" key="1">
    <citation type="journal article" date="2019" name="Int. J. Syst. Evol. Microbiol.">
        <title>The Global Catalogue of Microorganisms (GCM) 10K type strain sequencing project: providing services to taxonomists for standard genome sequencing and annotation.</title>
        <authorList>
            <consortium name="The Broad Institute Genomics Platform"/>
            <consortium name="The Broad Institute Genome Sequencing Center for Infectious Disease"/>
            <person name="Wu L."/>
            <person name="Ma J."/>
        </authorList>
    </citation>
    <scope>NUCLEOTIDE SEQUENCE [LARGE SCALE GENOMIC DNA]</scope>
    <source>
        <strain evidence="12">JCM 3399</strain>
    </source>
</reference>
<keyword evidence="6 9" id="KW-1133">Transmembrane helix</keyword>
<feature type="transmembrane region" description="Helical" evidence="9">
    <location>
        <begin position="291"/>
        <end position="308"/>
    </location>
</feature>
<keyword evidence="4" id="KW-1003">Cell membrane</keyword>
<evidence type="ECO:0000256" key="8">
    <source>
        <dbReference type="ARBA" id="ARBA00023251"/>
    </source>
</evidence>
<dbReference type="CDD" id="cd17321">
    <property type="entry name" value="MFS_MMR_MDR_like"/>
    <property type="match status" value="1"/>
</dbReference>
<feature type="transmembrane region" description="Helical" evidence="9">
    <location>
        <begin position="257"/>
        <end position="279"/>
    </location>
</feature>
<evidence type="ECO:0000256" key="6">
    <source>
        <dbReference type="ARBA" id="ARBA00022989"/>
    </source>
</evidence>
<comment type="subcellular location">
    <subcellularLocation>
        <location evidence="1">Cell membrane</location>
        <topology evidence="1">Multi-pass membrane protein</topology>
    </subcellularLocation>
</comment>
<evidence type="ECO:0000256" key="7">
    <source>
        <dbReference type="ARBA" id="ARBA00023136"/>
    </source>
</evidence>
<dbReference type="PRINTS" id="PR01036">
    <property type="entry name" value="TCRTETB"/>
</dbReference>
<feature type="transmembrane region" description="Helical" evidence="9">
    <location>
        <begin position="156"/>
        <end position="176"/>
    </location>
</feature>
<dbReference type="Proteomes" id="UP000654471">
    <property type="component" value="Unassembled WGS sequence"/>
</dbReference>
<dbReference type="EMBL" id="BMRP01000010">
    <property type="protein sequence ID" value="GGU65301.1"/>
    <property type="molecule type" value="Genomic_DNA"/>
</dbReference>
<name>A0ABQ2V4R1_9ACTN</name>
<sequence>MLAIACMSTFLVNLDNTIVNVALPDIRAQFHPSVSGLQWIVDSYLITLASLLILSGSMGDRFGRRRVFEVGLVTFALGSLLSSLAPATEWLVGFRIVQAVGASMLNPVGMSIVSNVFVQPREKARAFGIWGGAVGLGMASGPVLGGLLVQTWGWRSVFWAGIPIALGVAVCARVFIPESRSPLYRKPDLVGQALVFTLLAGVVFTIVEGTRLGPGSVRIQVGMTVVVLSSVTLGLVERRRSDPLIELRFFRSVPFSLSMLIAVLTYSAIGGFLFLNTIYLQDVRGYSPFRAGLYTLPMAIGTVVGAQLSGRLMRTRGTVVALTTSGASIVCAAVITAGVIGSDASTPLLIGYAVLGLGFGGANTPVNNTAMAGMPRSQAGVAGALASTSRQVGQSLGVAVFGAIAGAASGPVINSSFTRAAAPSWYVIAGIGGAIIVLGITASGRRAQRSAQRVCADLDEP</sequence>
<keyword evidence="5 9" id="KW-0812">Transmembrane</keyword>
<feature type="transmembrane region" description="Helical" evidence="9">
    <location>
        <begin position="396"/>
        <end position="413"/>
    </location>
</feature>
<comment type="similarity">
    <text evidence="2">Belongs to the major facilitator superfamily. EmrB family.</text>
</comment>
<evidence type="ECO:0000259" key="10">
    <source>
        <dbReference type="PROSITE" id="PS50850"/>
    </source>
</evidence>
<evidence type="ECO:0000256" key="1">
    <source>
        <dbReference type="ARBA" id="ARBA00004651"/>
    </source>
</evidence>
<gene>
    <name evidence="11" type="ORF">GCM10010211_33020</name>
</gene>
<feature type="transmembrane region" description="Helical" evidence="9">
    <location>
        <begin position="96"/>
        <end position="117"/>
    </location>
</feature>
<feature type="transmembrane region" description="Helical" evidence="9">
    <location>
        <begin position="188"/>
        <end position="207"/>
    </location>
</feature>
<keyword evidence="8" id="KW-0046">Antibiotic resistance</keyword>
<dbReference type="SUPFAM" id="SSF103473">
    <property type="entry name" value="MFS general substrate transporter"/>
    <property type="match status" value="1"/>
</dbReference>
<keyword evidence="7 9" id="KW-0472">Membrane</keyword>
<feature type="transmembrane region" description="Helical" evidence="9">
    <location>
        <begin position="67"/>
        <end position="84"/>
    </location>
</feature>